<name>A0ABP0PW67_9DINO</name>
<dbReference type="EMBL" id="CAXAMN010023707">
    <property type="protein sequence ID" value="CAK9080174.1"/>
    <property type="molecule type" value="Genomic_DNA"/>
</dbReference>
<reference evidence="3 4" key="1">
    <citation type="submission" date="2024-02" db="EMBL/GenBank/DDBJ databases">
        <authorList>
            <person name="Chen Y."/>
            <person name="Shah S."/>
            <person name="Dougan E. K."/>
            <person name="Thang M."/>
            <person name="Chan C."/>
        </authorList>
    </citation>
    <scope>NUCLEOTIDE SEQUENCE [LARGE SCALE GENOMIC DNA]</scope>
</reference>
<dbReference type="InterPro" id="IPR029058">
    <property type="entry name" value="AB_hydrolase_fold"/>
</dbReference>
<feature type="region of interest" description="Disordered" evidence="1">
    <location>
        <begin position="296"/>
        <end position="330"/>
    </location>
</feature>
<sequence>MGSKAWYNISSLTPVQEELADTLPMCLVRFPRGMPHSAKLGFNHSLSLADFGLMASLTYEPQNRVAEGCAHYFPEWHMEPRPPSVLDEDWVRFVMFTSDTNSTTVIAVRGTLTALDVLHDVTLWLVPAVLQLFNYIGPDVADGSWGISMSRLSQLIPLAPIRKQTTYDSVFLAVEYMLEHYPNRLYYLTGHSLGGGIAKLVELQLKTRIKPLTVAFAAPGVEHAARVLFPSGISELGNELATLTVEPNNDVISKIDVQIGNTLNAPCDGRALTCHSIYRTLWGIFQKCRSRNSAREPSRCSSGELGPVAGQGQALQLPRGGGPRSTAAASHGNLASHVGYRYLELRPPGYENSSVLREYYQYSTTQKRRLVDCRHAIKVFVEINPHEIKSIDDEKEEFKVLMVLKFWWIDPFLKNLECTVYMEERGEIVKITGLISKLSETGDLELLCDNGDAAHTRSIKRSEYIRKTIQEIDWSKHFFPVHTFANIQGECTDHCQPVYEVVWMDERGTFAPFTERASRGAMHGAGAMSDAGSDGRSDKNMRNQLLIAKRFDDFFLENKCFFQSQTLATSRLTQSAAFFETRMVSSLEAVWTIRRVLPVRCVVG</sequence>
<comment type="caution">
    <text evidence="3">The sequence shown here is derived from an EMBL/GenBank/DDBJ whole genome shotgun (WGS) entry which is preliminary data.</text>
</comment>
<dbReference type="SUPFAM" id="SSF53474">
    <property type="entry name" value="alpha/beta-Hydrolases"/>
    <property type="match status" value="1"/>
</dbReference>
<evidence type="ECO:0000259" key="2">
    <source>
        <dbReference type="Pfam" id="PF01764"/>
    </source>
</evidence>
<gene>
    <name evidence="3" type="ORF">CCMP2556_LOCUS39391</name>
</gene>
<protein>
    <recommendedName>
        <fullName evidence="2">Fungal lipase-type domain-containing protein</fullName>
    </recommendedName>
</protein>
<keyword evidence="4" id="KW-1185">Reference proteome</keyword>
<evidence type="ECO:0000313" key="4">
    <source>
        <dbReference type="Proteomes" id="UP001642484"/>
    </source>
</evidence>
<accession>A0ABP0PW67</accession>
<evidence type="ECO:0000313" key="3">
    <source>
        <dbReference type="EMBL" id="CAK9080174.1"/>
    </source>
</evidence>
<dbReference type="Pfam" id="PF01764">
    <property type="entry name" value="Lipase_3"/>
    <property type="match status" value="1"/>
</dbReference>
<evidence type="ECO:0000256" key="1">
    <source>
        <dbReference type="SAM" id="MobiDB-lite"/>
    </source>
</evidence>
<feature type="domain" description="Fungal lipase-type" evidence="2">
    <location>
        <begin position="105"/>
        <end position="252"/>
    </location>
</feature>
<dbReference type="InterPro" id="IPR002921">
    <property type="entry name" value="Fungal_lipase-type"/>
</dbReference>
<organism evidence="3 4">
    <name type="scientific">Durusdinium trenchii</name>
    <dbReference type="NCBI Taxonomy" id="1381693"/>
    <lineage>
        <taxon>Eukaryota</taxon>
        <taxon>Sar</taxon>
        <taxon>Alveolata</taxon>
        <taxon>Dinophyceae</taxon>
        <taxon>Suessiales</taxon>
        <taxon>Symbiodiniaceae</taxon>
        <taxon>Durusdinium</taxon>
    </lineage>
</organism>
<dbReference type="Gene3D" id="3.40.50.1820">
    <property type="entry name" value="alpha/beta hydrolase"/>
    <property type="match status" value="1"/>
</dbReference>
<proteinExistence type="predicted"/>
<dbReference type="Proteomes" id="UP001642484">
    <property type="component" value="Unassembled WGS sequence"/>
</dbReference>